<keyword evidence="8" id="KW-1185">Reference proteome</keyword>
<evidence type="ECO:0000256" key="1">
    <source>
        <dbReference type="ARBA" id="ARBA00005417"/>
    </source>
</evidence>
<dbReference type="PANTHER" id="PTHR43335:SF4">
    <property type="entry name" value="ABC TRANSPORTER, ATP-BINDING PROTEIN"/>
    <property type="match status" value="1"/>
</dbReference>
<dbReference type="GO" id="GO:0005524">
    <property type="term" value="F:ATP binding"/>
    <property type="evidence" value="ECO:0007669"/>
    <property type="project" value="UniProtKB-KW"/>
</dbReference>
<dbReference type="InterPro" id="IPR017871">
    <property type="entry name" value="ABC_transporter-like_CS"/>
</dbReference>
<dbReference type="AlphaFoldDB" id="A0A2A9ED66"/>
<feature type="compositionally biased region" description="Low complexity" evidence="5">
    <location>
        <begin position="318"/>
        <end position="327"/>
    </location>
</feature>
<dbReference type="OrthoDB" id="9804819at2"/>
<protein>
    <submittedName>
        <fullName evidence="7">ABC-2 type transport system ATP-binding protein</fullName>
    </submittedName>
</protein>
<keyword evidence="4 7" id="KW-0067">ATP-binding</keyword>
<dbReference type="CDD" id="cd03268">
    <property type="entry name" value="ABC_BcrA_bacitracin_resist"/>
    <property type="match status" value="1"/>
</dbReference>
<dbReference type="GO" id="GO:0016887">
    <property type="term" value="F:ATP hydrolysis activity"/>
    <property type="evidence" value="ECO:0007669"/>
    <property type="project" value="InterPro"/>
</dbReference>
<dbReference type="RefSeq" id="WP_098457992.1">
    <property type="nucleotide sequence ID" value="NZ_PDJH01000001.1"/>
</dbReference>
<proteinExistence type="inferred from homology"/>
<dbReference type="SMART" id="SM00382">
    <property type="entry name" value="AAA"/>
    <property type="match status" value="1"/>
</dbReference>
<feature type="domain" description="ABC transporter" evidence="6">
    <location>
        <begin position="20"/>
        <end position="250"/>
    </location>
</feature>
<dbReference type="Proteomes" id="UP000221394">
    <property type="component" value="Unassembled WGS sequence"/>
</dbReference>
<dbReference type="InterPro" id="IPR003439">
    <property type="entry name" value="ABC_transporter-like_ATP-bd"/>
</dbReference>
<dbReference type="SUPFAM" id="SSF52540">
    <property type="entry name" value="P-loop containing nucleoside triphosphate hydrolases"/>
    <property type="match status" value="1"/>
</dbReference>
<evidence type="ECO:0000256" key="2">
    <source>
        <dbReference type="ARBA" id="ARBA00022448"/>
    </source>
</evidence>
<evidence type="ECO:0000256" key="4">
    <source>
        <dbReference type="ARBA" id="ARBA00022840"/>
    </source>
</evidence>
<gene>
    <name evidence="7" type="ORF">ATL41_1594</name>
</gene>
<reference evidence="7 8" key="1">
    <citation type="submission" date="2017-10" db="EMBL/GenBank/DDBJ databases">
        <title>Sequencing the genomes of 1000 actinobacteria strains.</title>
        <authorList>
            <person name="Klenk H.-P."/>
        </authorList>
    </citation>
    <scope>NUCLEOTIDE SEQUENCE [LARGE SCALE GENOMIC DNA]</scope>
    <source>
        <strain evidence="7 8">DSM 21574</strain>
    </source>
</reference>
<dbReference type="PANTHER" id="PTHR43335">
    <property type="entry name" value="ABC TRANSPORTER, ATP-BINDING PROTEIN"/>
    <property type="match status" value="1"/>
</dbReference>
<dbReference type="InterPro" id="IPR003593">
    <property type="entry name" value="AAA+_ATPase"/>
</dbReference>
<keyword evidence="2" id="KW-0813">Transport</keyword>
<feature type="compositionally biased region" description="Pro residues" evidence="5">
    <location>
        <begin position="338"/>
        <end position="357"/>
    </location>
</feature>
<dbReference type="PROSITE" id="PS50893">
    <property type="entry name" value="ABC_TRANSPORTER_2"/>
    <property type="match status" value="1"/>
</dbReference>
<evidence type="ECO:0000313" key="7">
    <source>
        <dbReference type="EMBL" id="PFG36854.1"/>
    </source>
</evidence>
<dbReference type="Gene3D" id="3.40.50.300">
    <property type="entry name" value="P-loop containing nucleotide triphosphate hydrolases"/>
    <property type="match status" value="1"/>
</dbReference>
<evidence type="ECO:0000259" key="6">
    <source>
        <dbReference type="PROSITE" id="PS50893"/>
    </source>
</evidence>
<organism evidence="7 8">
    <name type="scientific">Flavimobilis soli</name>
    <dbReference type="NCBI Taxonomy" id="442709"/>
    <lineage>
        <taxon>Bacteria</taxon>
        <taxon>Bacillati</taxon>
        <taxon>Actinomycetota</taxon>
        <taxon>Actinomycetes</taxon>
        <taxon>Micrococcales</taxon>
        <taxon>Jonesiaceae</taxon>
        <taxon>Flavimobilis</taxon>
    </lineage>
</organism>
<dbReference type="EMBL" id="PDJH01000001">
    <property type="protein sequence ID" value="PFG36854.1"/>
    <property type="molecule type" value="Genomic_DNA"/>
</dbReference>
<name>A0A2A9ED66_9MICO</name>
<dbReference type="Pfam" id="PF00005">
    <property type="entry name" value="ABC_tran"/>
    <property type="match status" value="1"/>
</dbReference>
<feature type="region of interest" description="Disordered" evidence="5">
    <location>
        <begin position="318"/>
        <end position="371"/>
    </location>
</feature>
<evidence type="ECO:0000256" key="5">
    <source>
        <dbReference type="SAM" id="MobiDB-lite"/>
    </source>
</evidence>
<evidence type="ECO:0000313" key="8">
    <source>
        <dbReference type="Proteomes" id="UP000221394"/>
    </source>
</evidence>
<accession>A0A2A9ED66</accession>
<sequence length="371" mass="38989">MTTATPPPPSGGIDPREFAVCTSGLRKTYRSIRGSSVAVANLDLHVPYGGVHGFLGPNGSGKTTSIRMLLGLARADSGTMHLFGQEVPKALPDVIGRVGAIVESPKFFPNFTARRNLELLATAIGAPDRAVGQVLADVGLSDRAKSKYRTYSLGMKQRLAIAATLLKDPDLLIFDEPTNGLDPAGIHEIRQTMRQLAEAGKTVLVSSHILGEVEQVADTVSIIGRGRLLAEGRVADIIGAAGAAAVRVAVRPEDHATAARLLYEAGLDLTDDRTHLLVRGVDDASEIARRLGHHDVWVNELVTVKAGLEQVFLELTAGEGPGTTAGADPLAVPRPQHAVPPQPDQQPDLATPPPPSNPYETGSAGAEGGTR</sequence>
<evidence type="ECO:0000256" key="3">
    <source>
        <dbReference type="ARBA" id="ARBA00022741"/>
    </source>
</evidence>
<dbReference type="InterPro" id="IPR027417">
    <property type="entry name" value="P-loop_NTPase"/>
</dbReference>
<comment type="similarity">
    <text evidence="1">Belongs to the ABC transporter superfamily.</text>
</comment>
<dbReference type="PROSITE" id="PS00211">
    <property type="entry name" value="ABC_TRANSPORTER_1"/>
    <property type="match status" value="1"/>
</dbReference>
<keyword evidence="3" id="KW-0547">Nucleotide-binding</keyword>
<comment type="caution">
    <text evidence="7">The sequence shown here is derived from an EMBL/GenBank/DDBJ whole genome shotgun (WGS) entry which is preliminary data.</text>
</comment>